<protein>
    <submittedName>
        <fullName evidence="2">Uncharacterized protein</fullName>
    </submittedName>
</protein>
<dbReference type="PANTHER" id="PTHR10502">
    <property type="entry name" value="ANNEXIN"/>
    <property type="match status" value="1"/>
</dbReference>
<gene>
    <name evidence="2" type="ORF">OUZ56_030137</name>
</gene>
<evidence type="ECO:0000313" key="3">
    <source>
        <dbReference type="Proteomes" id="UP001234178"/>
    </source>
</evidence>
<dbReference type="PRINTS" id="PR00196">
    <property type="entry name" value="ANNEXIN"/>
</dbReference>
<evidence type="ECO:0000313" key="2">
    <source>
        <dbReference type="EMBL" id="KAK4015149.1"/>
    </source>
</evidence>
<reference evidence="2 3" key="1">
    <citation type="journal article" date="2023" name="Nucleic Acids Res.">
        <title>The hologenome of Daphnia magna reveals possible DNA methylation and microbiome-mediated evolution of the host genome.</title>
        <authorList>
            <person name="Chaturvedi A."/>
            <person name="Li X."/>
            <person name="Dhandapani V."/>
            <person name="Marshall H."/>
            <person name="Kissane S."/>
            <person name="Cuenca-Cambronero M."/>
            <person name="Asole G."/>
            <person name="Calvet F."/>
            <person name="Ruiz-Romero M."/>
            <person name="Marangio P."/>
            <person name="Guigo R."/>
            <person name="Rago D."/>
            <person name="Mirbahai L."/>
            <person name="Eastwood N."/>
            <person name="Colbourne J.K."/>
            <person name="Zhou J."/>
            <person name="Mallon E."/>
            <person name="Orsini L."/>
        </authorList>
    </citation>
    <scope>NUCLEOTIDE SEQUENCE [LARGE SCALE GENOMIC DNA]</scope>
    <source>
        <strain evidence="2">LRV0_1</strain>
    </source>
</reference>
<dbReference type="Proteomes" id="UP001234178">
    <property type="component" value="Unassembled WGS sequence"/>
</dbReference>
<comment type="similarity">
    <text evidence="1">Belongs to the annexin family.</text>
</comment>
<evidence type="ECO:0000256" key="1">
    <source>
        <dbReference type="ARBA" id="ARBA00007831"/>
    </source>
</evidence>
<dbReference type="SUPFAM" id="SSF47874">
    <property type="entry name" value="Annexin"/>
    <property type="match status" value="1"/>
</dbReference>
<dbReference type="EMBL" id="JAOYFB010000005">
    <property type="protein sequence ID" value="KAK4015149.1"/>
    <property type="molecule type" value="Genomic_DNA"/>
</dbReference>
<sequence length="201" mass="22403">MPFIKISDQRAAIHLAYKTGYCMELESQLKTELSGSFGDLMAALCLLPKAEFMAREMYAAMSGIGNSKGRLIEIHGNGSNQENTRNERCIPTIYSLEYGHPVKDDIKDSGDFESLLLSLVECQKGRDAKIDVTRAKADDRCLFEDGILSRVKRDIGYLFAEMTHPLLGQSCDRGEEIIGRSPLQERYADMQSGRGVIRATV</sequence>
<organism evidence="2 3">
    <name type="scientific">Daphnia magna</name>
    <dbReference type="NCBI Taxonomy" id="35525"/>
    <lineage>
        <taxon>Eukaryota</taxon>
        <taxon>Metazoa</taxon>
        <taxon>Ecdysozoa</taxon>
        <taxon>Arthropoda</taxon>
        <taxon>Crustacea</taxon>
        <taxon>Branchiopoda</taxon>
        <taxon>Diplostraca</taxon>
        <taxon>Cladocera</taxon>
        <taxon>Anomopoda</taxon>
        <taxon>Daphniidae</taxon>
        <taxon>Daphnia</taxon>
    </lineage>
</organism>
<keyword evidence="3" id="KW-1185">Reference proteome</keyword>
<dbReference type="PANTHER" id="PTHR10502:SF102">
    <property type="entry name" value="ANNEXIN B11"/>
    <property type="match status" value="1"/>
</dbReference>
<name>A0ABQ9ZQF1_9CRUS</name>
<accession>A0ABQ9ZQF1</accession>
<dbReference type="Gene3D" id="1.10.220.10">
    <property type="entry name" value="Annexin"/>
    <property type="match status" value="2"/>
</dbReference>
<dbReference type="InterPro" id="IPR037104">
    <property type="entry name" value="Annexin_sf"/>
</dbReference>
<dbReference type="InterPro" id="IPR001464">
    <property type="entry name" value="Annexin"/>
</dbReference>
<comment type="caution">
    <text evidence="2">The sequence shown here is derived from an EMBL/GenBank/DDBJ whole genome shotgun (WGS) entry which is preliminary data.</text>
</comment>
<proteinExistence type="inferred from homology"/>